<comment type="caution">
    <text evidence="1">The sequence shown here is derived from an EMBL/GenBank/DDBJ whole genome shotgun (WGS) entry which is preliminary data.</text>
</comment>
<evidence type="ECO:0000313" key="1">
    <source>
        <dbReference type="EMBL" id="GAI41136.1"/>
    </source>
</evidence>
<protein>
    <submittedName>
        <fullName evidence="1">Uncharacterized protein</fullName>
    </submittedName>
</protein>
<accession>X1PF72</accession>
<dbReference type="AlphaFoldDB" id="X1PF72"/>
<proteinExistence type="predicted"/>
<reference evidence="1" key="1">
    <citation type="journal article" date="2014" name="Front. Microbiol.">
        <title>High frequency of phylogenetically diverse reductive dehalogenase-homologous genes in deep subseafloor sedimentary metagenomes.</title>
        <authorList>
            <person name="Kawai M."/>
            <person name="Futagami T."/>
            <person name="Toyoda A."/>
            <person name="Takaki Y."/>
            <person name="Nishi S."/>
            <person name="Hori S."/>
            <person name="Arai W."/>
            <person name="Tsubouchi T."/>
            <person name="Morono Y."/>
            <person name="Uchiyama I."/>
            <person name="Ito T."/>
            <person name="Fujiyama A."/>
            <person name="Inagaki F."/>
            <person name="Takami H."/>
        </authorList>
    </citation>
    <scope>NUCLEOTIDE SEQUENCE</scope>
    <source>
        <strain evidence="1">Expedition CK06-06</strain>
    </source>
</reference>
<sequence>MSERVDPHVFQAIMLSRIEKRLKGISERLEAVETRGISFSPYKIYQYKTIQAGKSGVVYEYDVKPYVAFIHYVGCQWFANTYYVWEIDNVRRERRIERTIGNATAPMSEPLRLEKPIVAREKIRWTAYNNDAVDHVFEVLNDGVLYPQRIAKYLGGV</sequence>
<organism evidence="1">
    <name type="scientific">marine sediment metagenome</name>
    <dbReference type="NCBI Taxonomy" id="412755"/>
    <lineage>
        <taxon>unclassified sequences</taxon>
        <taxon>metagenomes</taxon>
        <taxon>ecological metagenomes</taxon>
    </lineage>
</organism>
<name>X1PF72_9ZZZZ</name>
<dbReference type="EMBL" id="BARV01027778">
    <property type="protein sequence ID" value="GAI41136.1"/>
    <property type="molecule type" value="Genomic_DNA"/>
</dbReference>
<gene>
    <name evidence="1" type="ORF">S06H3_44625</name>
</gene>